<dbReference type="Proteomes" id="UP000256838">
    <property type="component" value="Unassembled WGS sequence"/>
</dbReference>
<reference evidence="1 2" key="1">
    <citation type="submission" date="2018-08" db="EMBL/GenBank/DDBJ databases">
        <title>Paraburkholderia sp. DHOM06 isolated from forest soil.</title>
        <authorList>
            <person name="Gao Z.-H."/>
            <person name="Qiu L.-H."/>
        </authorList>
    </citation>
    <scope>NUCLEOTIDE SEQUENCE [LARGE SCALE GENOMIC DNA]</scope>
    <source>
        <strain evidence="1 2">DHOM06</strain>
    </source>
</reference>
<dbReference type="EMBL" id="QRGA01000013">
    <property type="protein sequence ID" value="RDU96781.1"/>
    <property type="molecule type" value="Genomic_DNA"/>
</dbReference>
<evidence type="ECO:0000313" key="1">
    <source>
        <dbReference type="EMBL" id="RDU96781.1"/>
    </source>
</evidence>
<dbReference type="AlphaFoldDB" id="A0A3D8JWM7"/>
<accession>A0A3D8JWM7</accession>
<keyword evidence="2" id="KW-1185">Reference proteome</keyword>
<organism evidence="1 2">
    <name type="scientific">Trinickia dinghuensis</name>
    <dbReference type="NCBI Taxonomy" id="2291023"/>
    <lineage>
        <taxon>Bacteria</taxon>
        <taxon>Pseudomonadati</taxon>
        <taxon>Pseudomonadota</taxon>
        <taxon>Betaproteobacteria</taxon>
        <taxon>Burkholderiales</taxon>
        <taxon>Burkholderiaceae</taxon>
        <taxon>Trinickia</taxon>
    </lineage>
</organism>
<gene>
    <name evidence="1" type="ORF">DWV00_21955</name>
</gene>
<comment type="caution">
    <text evidence="1">The sequence shown here is derived from an EMBL/GenBank/DDBJ whole genome shotgun (WGS) entry which is preliminary data.</text>
</comment>
<name>A0A3D8JWM7_9BURK</name>
<sequence length="68" mass="7977">MRNTRRGVHDARRRRVYRKIAIQKKRLLVAGVSRREVLDLLACCRSKRCRAKCCLGCSDRTAQRGQYI</sequence>
<evidence type="ECO:0000313" key="2">
    <source>
        <dbReference type="Proteomes" id="UP000256838"/>
    </source>
</evidence>
<protein>
    <submittedName>
        <fullName evidence="1">Uncharacterized protein</fullName>
    </submittedName>
</protein>
<proteinExistence type="predicted"/>